<dbReference type="PROSITE" id="PS51156">
    <property type="entry name" value="ELM2"/>
    <property type="match status" value="1"/>
</dbReference>
<keyword evidence="3" id="KW-0804">Transcription</keyword>
<dbReference type="InterPro" id="IPR017884">
    <property type="entry name" value="SANT_dom"/>
</dbReference>
<evidence type="ECO:0000313" key="8">
    <source>
        <dbReference type="Proteomes" id="UP000887565"/>
    </source>
</evidence>
<evidence type="ECO:0000256" key="2">
    <source>
        <dbReference type="ARBA" id="ARBA00023015"/>
    </source>
</evidence>
<dbReference type="WBParaSite" id="nRc.2.0.1.t27256-RA">
    <property type="protein sequence ID" value="nRc.2.0.1.t27256-RA"/>
    <property type="gene ID" value="nRc.2.0.1.g27256"/>
</dbReference>
<feature type="region of interest" description="Disordered" evidence="5">
    <location>
        <begin position="202"/>
        <end position="236"/>
    </location>
</feature>
<dbReference type="SMART" id="SM00717">
    <property type="entry name" value="SANT"/>
    <property type="match status" value="1"/>
</dbReference>
<proteinExistence type="predicted"/>
<dbReference type="CDD" id="cd00167">
    <property type="entry name" value="SANT"/>
    <property type="match status" value="1"/>
</dbReference>
<evidence type="ECO:0000256" key="4">
    <source>
        <dbReference type="ARBA" id="ARBA00023242"/>
    </source>
</evidence>
<keyword evidence="4" id="KW-0539">Nucleus</keyword>
<evidence type="ECO:0000259" key="7">
    <source>
        <dbReference type="PROSITE" id="PS51293"/>
    </source>
</evidence>
<dbReference type="GO" id="GO:0043565">
    <property type="term" value="F:sequence-specific DNA binding"/>
    <property type="evidence" value="ECO:0007669"/>
    <property type="project" value="InterPro"/>
</dbReference>
<dbReference type="PANTHER" id="PTHR16089:SF28">
    <property type="entry name" value="REST COREPRESSOR"/>
    <property type="match status" value="1"/>
</dbReference>
<dbReference type="AlphaFoldDB" id="A0A915JMP5"/>
<keyword evidence="2" id="KW-0805">Transcription regulation</keyword>
<dbReference type="GO" id="GO:0006357">
    <property type="term" value="P:regulation of transcription by RNA polymerase II"/>
    <property type="evidence" value="ECO:0007669"/>
    <property type="project" value="TreeGrafter"/>
</dbReference>
<feature type="domain" description="SANT" evidence="7">
    <location>
        <begin position="326"/>
        <end position="377"/>
    </location>
</feature>
<dbReference type="GO" id="GO:0000118">
    <property type="term" value="C:histone deacetylase complex"/>
    <property type="evidence" value="ECO:0007669"/>
    <property type="project" value="TreeGrafter"/>
</dbReference>
<dbReference type="SMART" id="SM00401">
    <property type="entry name" value="ZnF_GATA"/>
    <property type="match status" value="1"/>
</dbReference>
<dbReference type="PANTHER" id="PTHR16089">
    <property type="entry name" value="REST COREPRESSOR COREST PROTEIN-RELATED"/>
    <property type="match status" value="1"/>
</dbReference>
<accession>A0A915JMP5</accession>
<dbReference type="InterPro" id="IPR000949">
    <property type="entry name" value="ELM2_dom"/>
</dbReference>
<evidence type="ECO:0000256" key="5">
    <source>
        <dbReference type="SAM" id="MobiDB-lite"/>
    </source>
</evidence>
<dbReference type="InterPro" id="IPR001005">
    <property type="entry name" value="SANT/Myb"/>
</dbReference>
<reference evidence="9" key="1">
    <citation type="submission" date="2022-11" db="UniProtKB">
        <authorList>
            <consortium name="WormBaseParasite"/>
        </authorList>
    </citation>
    <scope>IDENTIFICATION</scope>
</reference>
<dbReference type="InterPro" id="IPR000679">
    <property type="entry name" value="Znf_GATA"/>
</dbReference>
<name>A0A915JMP5_ROMCU</name>
<dbReference type="Gene3D" id="1.20.58.1880">
    <property type="match status" value="1"/>
</dbReference>
<dbReference type="InterPro" id="IPR051066">
    <property type="entry name" value="Trans_reg/Corepressor"/>
</dbReference>
<evidence type="ECO:0000313" key="9">
    <source>
        <dbReference type="WBParaSite" id="nRc.2.0.1.t27256-RA"/>
    </source>
</evidence>
<feature type="domain" description="ELM2" evidence="6">
    <location>
        <begin position="39"/>
        <end position="122"/>
    </location>
</feature>
<evidence type="ECO:0000256" key="1">
    <source>
        <dbReference type="ARBA" id="ARBA00004123"/>
    </source>
</evidence>
<dbReference type="Gene3D" id="4.10.1240.50">
    <property type="match status" value="1"/>
</dbReference>
<dbReference type="GO" id="GO:0005667">
    <property type="term" value="C:transcription regulator complex"/>
    <property type="evidence" value="ECO:0007669"/>
    <property type="project" value="TreeGrafter"/>
</dbReference>
<dbReference type="Pfam" id="PF01448">
    <property type="entry name" value="ELM2"/>
    <property type="match status" value="1"/>
</dbReference>
<dbReference type="Proteomes" id="UP000887565">
    <property type="component" value="Unplaced"/>
</dbReference>
<feature type="compositionally biased region" description="Polar residues" evidence="5">
    <location>
        <begin position="1"/>
        <end position="11"/>
    </location>
</feature>
<evidence type="ECO:0000259" key="6">
    <source>
        <dbReference type="PROSITE" id="PS51156"/>
    </source>
</evidence>
<dbReference type="SUPFAM" id="SSF46689">
    <property type="entry name" value="Homeodomain-like"/>
    <property type="match status" value="1"/>
</dbReference>
<dbReference type="GO" id="GO:0003714">
    <property type="term" value="F:transcription corepressor activity"/>
    <property type="evidence" value="ECO:0007669"/>
    <property type="project" value="TreeGrafter"/>
</dbReference>
<dbReference type="PROSITE" id="PS51293">
    <property type="entry name" value="SANT"/>
    <property type="match status" value="1"/>
</dbReference>
<feature type="region of interest" description="Disordered" evidence="5">
    <location>
        <begin position="1"/>
        <end position="21"/>
    </location>
</feature>
<dbReference type="OMA" id="NCGIACH"/>
<dbReference type="InterPro" id="IPR009057">
    <property type="entry name" value="Homeodomain-like_sf"/>
</dbReference>
<evidence type="ECO:0000256" key="3">
    <source>
        <dbReference type="ARBA" id="ARBA00023163"/>
    </source>
</evidence>
<dbReference type="Pfam" id="PF00249">
    <property type="entry name" value="Myb_DNA-binding"/>
    <property type="match status" value="1"/>
</dbReference>
<dbReference type="SMART" id="SM01189">
    <property type="entry name" value="ELM2"/>
    <property type="match status" value="1"/>
</dbReference>
<protein>
    <submittedName>
        <fullName evidence="9">REST corepressor</fullName>
    </submittedName>
</protein>
<keyword evidence="8" id="KW-1185">Reference proteome</keyword>
<sequence>MSASPSTSSNPKCAEKKTNSEKNKDLQVDIFLNDFTETGSVRVGKDYQASIPEFIGDQKVCSDDDKSVLLWSPPENLSETQYYEYTTIAGKEYKYSLEQALGFLQWHEHDVKRALKELAQYVPVSGEWSVEDILVFEQAFAEDDDVETGSESSHKRRKVASNAMKNCKHCGASSSQLYFSPSGKLCNTCFVHFRRTGALREAPSKKRISHELVEESDSDSDNQRNHRAPRNMSLNVNDFIQTSEKSSQKNSNIRQRNSLSKDYSASSSMAYDFSKHVDNEKMIREIISLRDQAAKNRFNISQMKKCLLGTTDINSCRLSPKSRPSKTLFKWSQHEIYLVLQGFRMFGKNFQNISNLMGTKTVDQIRTFYATHRSKYNIDSLINELEKQKVDEKRAKDETVIVLSDEERGDASNEIFLIDDEDDE</sequence>
<comment type="subcellular location">
    <subcellularLocation>
        <location evidence="1">Nucleus</location>
    </subcellularLocation>
</comment>
<organism evidence="8 9">
    <name type="scientific">Romanomermis culicivorax</name>
    <name type="common">Nematode worm</name>
    <dbReference type="NCBI Taxonomy" id="13658"/>
    <lineage>
        <taxon>Eukaryota</taxon>
        <taxon>Metazoa</taxon>
        <taxon>Ecdysozoa</taxon>
        <taxon>Nematoda</taxon>
        <taxon>Enoplea</taxon>
        <taxon>Dorylaimia</taxon>
        <taxon>Mermithida</taxon>
        <taxon>Mermithoidea</taxon>
        <taxon>Mermithidae</taxon>
        <taxon>Romanomermis</taxon>
    </lineage>
</organism>